<dbReference type="Proteomes" id="UP000262699">
    <property type="component" value="Unassembled WGS sequence"/>
</dbReference>
<feature type="domain" description="Peptidase A2" evidence="3">
    <location>
        <begin position="69"/>
        <end position="84"/>
    </location>
</feature>
<organism evidence="4 5">
    <name type="scientific">Sphingomonas bacterium</name>
    <dbReference type="NCBI Taxonomy" id="1895847"/>
    <lineage>
        <taxon>Bacteria</taxon>
        <taxon>Pseudomonadati</taxon>
        <taxon>Pseudomonadota</taxon>
        <taxon>Alphaproteobacteria</taxon>
        <taxon>Sphingomonadales</taxon>
        <taxon>Sphingomonadaceae</taxon>
        <taxon>Sphingomonas</taxon>
    </lineage>
</organism>
<accession>A0A3D0W981</accession>
<gene>
    <name evidence="4" type="ORF">DEP91_03905</name>
</gene>
<dbReference type="EMBL" id="DOYJ01000112">
    <property type="protein sequence ID" value="HCB75305.1"/>
    <property type="molecule type" value="Genomic_DNA"/>
</dbReference>
<keyword evidence="1" id="KW-0378">Hydrolase</keyword>
<proteinExistence type="predicted"/>
<dbReference type="PROSITE" id="PS00141">
    <property type="entry name" value="ASP_PROTEASE"/>
    <property type="match status" value="1"/>
</dbReference>
<dbReference type="InterPro" id="IPR001969">
    <property type="entry name" value="Aspartic_peptidase_AS"/>
</dbReference>
<dbReference type="InterPro" id="IPR021109">
    <property type="entry name" value="Peptidase_aspartic_dom_sf"/>
</dbReference>
<dbReference type="InterPro" id="IPR034122">
    <property type="entry name" value="Retropepsin-like_bacterial"/>
</dbReference>
<dbReference type="Pfam" id="PF13650">
    <property type="entry name" value="Asp_protease_2"/>
    <property type="match status" value="1"/>
</dbReference>
<dbReference type="Gene3D" id="2.40.70.10">
    <property type="entry name" value="Acid Proteases"/>
    <property type="match status" value="2"/>
</dbReference>
<comment type="caution">
    <text evidence="4">The sequence shown here is derived from an EMBL/GenBank/DDBJ whole genome shotgun (WGS) entry which is preliminary data.</text>
</comment>
<dbReference type="GO" id="GO:0006508">
    <property type="term" value="P:proteolysis"/>
    <property type="evidence" value="ECO:0007669"/>
    <property type="project" value="InterPro"/>
</dbReference>
<feature type="signal peptide" evidence="2">
    <location>
        <begin position="1"/>
        <end position="19"/>
    </location>
</feature>
<dbReference type="InterPro" id="IPR001995">
    <property type="entry name" value="Peptidase_A2_cat"/>
</dbReference>
<dbReference type="Pfam" id="PF13975">
    <property type="entry name" value="gag-asp_proteas"/>
    <property type="match status" value="1"/>
</dbReference>
<evidence type="ECO:0000313" key="5">
    <source>
        <dbReference type="Proteomes" id="UP000262699"/>
    </source>
</evidence>
<name>A0A3D0W981_9SPHN</name>
<keyword evidence="2" id="KW-0732">Signal</keyword>
<reference evidence="4 5" key="1">
    <citation type="journal article" date="2018" name="Nat. Biotechnol.">
        <title>A standardized bacterial taxonomy based on genome phylogeny substantially revises the tree of life.</title>
        <authorList>
            <person name="Parks D.H."/>
            <person name="Chuvochina M."/>
            <person name="Waite D.W."/>
            <person name="Rinke C."/>
            <person name="Skarshewski A."/>
            <person name="Chaumeil P.A."/>
            <person name="Hugenholtz P."/>
        </authorList>
    </citation>
    <scope>NUCLEOTIDE SEQUENCE [LARGE SCALE GENOMIC DNA]</scope>
    <source>
        <strain evidence="4">UBA9015</strain>
    </source>
</reference>
<evidence type="ECO:0000256" key="1">
    <source>
        <dbReference type="ARBA" id="ARBA00022801"/>
    </source>
</evidence>
<evidence type="ECO:0000256" key="2">
    <source>
        <dbReference type="SAM" id="SignalP"/>
    </source>
</evidence>
<feature type="chain" id="PRO_5017666195" description="Peptidase A2 domain-containing protein" evidence="2">
    <location>
        <begin position="20"/>
        <end position="326"/>
    </location>
</feature>
<sequence length="326" mass="34876">MLHLCAPLALLLAAGQPAAPRDPQVAVPPLPTPAAAEAVTPVDPAELLAFAEYEQRMRVPVRVNGAGPFQFVIDTGAERTVISRQVATALGLATGPRVNVAAMTGVVPVPTARIPSLEIDAVPRGIAIDAPQLEGPHLGADGLVGLDSLANNALLIDFDDRVMHVQKSRRRQRAAAPDEIVVVAKSVMGRLIVTDARFAGKRISVVLDTGTAVSVGNTALLKLVEDRVKTGTPIRIMSVTGAMLTADYRIVPRVSVGGIEVNTLPVAFADVPPFKRLKLDEKPALFLGMDAMKLFRQVRIDFPNREVRFMLPRDVVRPGMTARVVR</sequence>
<dbReference type="AlphaFoldDB" id="A0A3D0W981"/>
<dbReference type="CDD" id="cd05483">
    <property type="entry name" value="retropepsin_like_bacteria"/>
    <property type="match status" value="1"/>
</dbReference>
<dbReference type="GO" id="GO:0004190">
    <property type="term" value="F:aspartic-type endopeptidase activity"/>
    <property type="evidence" value="ECO:0007669"/>
    <property type="project" value="InterPro"/>
</dbReference>
<dbReference type="SUPFAM" id="SSF50630">
    <property type="entry name" value="Acid proteases"/>
    <property type="match status" value="2"/>
</dbReference>
<evidence type="ECO:0000313" key="4">
    <source>
        <dbReference type="EMBL" id="HCB75305.1"/>
    </source>
</evidence>
<protein>
    <recommendedName>
        <fullName evidence="3">Peptidase A2 domain-containing protein</fullName>
    </recommendedName>
</protein>
<evidence type="ECO:0000259" key="3">
    <source>
        <dbReference type="PROSITE" id="PS50175"/>
    </source>
</evidence>
<dbReference type="PROSITE" id="PS50175">
    <property type="entry name" value="ASP_PROT_RETROV"/>
    <property type="match status" value="1"/>
</dbReference>